<accession>I1IKB3</accession>
<dbReference type="OMA" id="HFNDEVE"/>
<dbReference type="GeneID" id="104584938"/>
<dbReference type="Gene3D" id="2.60.210.10">
    <property type="entry name" value="Apoptosis, Tumor Necrosis Factor Receptor Associated Protein 2, Chain A"/>
    <property type="match status" value="1"/>
</dbReference>
<sequence>MANKSVSSLGGAPALSSSSITAKAATGSHVLKIDGFTRTRAWGLGSGKCVKSRPFTVGGHQWCLEYYPEGYDLHFGSNNNWISIRLCLAEDGDVRALYKISLLHQDGNPGITRGESSKCCTFTNRSNITLAAHGSYQFIQSEDLLKSSYLKDDAFSIRCDITVLTDIVAEDVVVATPTV</sequence>
<reference evidence="2 3" key="1">
    <citation type="journal article" date="2010" name="Nature">
        <title>Genome sequencing and analysis of the model grass Brachypodium distachyon.</title>
        <authorList>
            <consortium name="International Brachypodium Initiative"/>
        </authorList>
    </citation>
    <scope>NUCLEOTIDE SEQUENCE [LARGE SCALE GENOMIC DNA]</scope>
    <source>
        <strain evidence="2 3">Bd21</strain>
    </source>
</reference>
<keyword evidence="4" id="KW-1185">Reference proteome</keyword>
<dbReference type="EnsemblPlants" id="KQJ87777">
    <property type="protein sequence ID" value="KQJ87777"/>
    <property type="gene ID" value="BRADI_4g13500v3"/>
</dbReference>
<dbReference type="InterPro" id="IPR008974">
    <property type="entry name" value="TRAF-like"/>
</dbReference>
<dbReference type="STRING" id="15368.I1IKB3"/>
<dbReference type="AlphaFoldDB" id="I1IKB3"/>
<dbReference type="Pfam" id="PF22486">
    <property type="entry name" value="MATH_2"/>
    <property type="match status" value="1"/>
</dbReference>
<dbReference type="PANTHER" id="PTHR26379:SF440">
    <property type="entry name" value="MATH DOMAIN-CONTAINING PROTEIN"/>
    <property type="match status" value="1"/>
</dbReference>
<evidence type="ECO:0000259" key="1">
    <source>
        <dbReference type="PROSITE" id="PS50144"/>
    </source>
</evidence>
<dbReference type="SUPFAM" id="SSF49599">
    <property type="entry name" value="TRAF domain-like"/>
    <property type="match status" value="1"/>
</dbReference>
<dbReference type="KEGG" id="bdi:104584938"/>
<dbReference type="GO" id="GO:0016567">
    <property type="term" value="P:protein ubiquitination"/>
    <property type="evidence" value="ECO:0007669"/>
    <property type="project" value="InterPro"/>
</dbReference>
<dbReference type="Gramene" id="KQJ87777">
    <property type="protein sequence ID" value="KQJ87777"/>
    <property type="gene ID" value="BRADI_4g13500v3"/>
</dbReference>
<protein>
    <recommendedName>
        <fullName evidence="1">MATH domain-containing protein</fullName>
    </recommendedName>
</protein>
<dbReference type="PANTHER" id="PTHR26379">
    <property type="entry name" value="BTB/POZ AND MATH DOMAIN-CONTAINING PROTEIN 1"/>
    <property type="match status" value="1"/>
</dbReference>
<dbReference type="HOGENOM" id="CLU_004253_6_4_1"/>
<dbReference type="CDD" id="cd00121">
    <property type="entry name" value="MATH"/>
    <property type="match status" value="1"/>
</dbReference>
<evidence type="ECO:0000313" key="4">
    <source>
        <dbReference type="Proteomes" id="UP000008810"/>
    </source>
</evidence>
<evidence type="ECO:0000313" key="3">
    <source>
        <dbReference type="EnsemblPlants" id="KQJ87777"/>
    </source>
</evidence>
<reference evidence="3" key="3">
    <citation type="submission" date="2018-08" db="UniProtKB">
        <authorList>
            <consortium name="EnsemblPlants"/>
        </authorList>
    </citation>
    <scope>IDENTIFICATION</scope>
    <source>
        <strain evidence="3">cv. Bd21</strain>
    </source>
</reference>
<dbReference type="OrthoDB" id="684466at2759"/>
<proteinExistence type="predicted"/>
<evidence type="ECO:0000313" key="2">
    <source>
        <dbReference type="EMBL" id="KQJ87777.1"/>
    </source>
</evidence>
<organism evidence="2">
    <name type="scientific">Brachypodium distachyon</name>
    <name type="common">Purple false brome</name>
    <name type="synonym">Trachynia distachya</name>
    <dbReference type="NCBI Taxonomy" id="15368"/>
    <lineage>
        <taxon>Eukaryota</taxon>
        <taxon>Viridiplantae</taxon>
        <taxon>Streptophyta</taxon>
        <taxon>Embryophyta</taxon>
        <taxon>Tracheophyta</taxon>
        <taxon>Spermatophyta</taxon>
        <taxon>Magnoliopsida</taxon>
        <taxon>Liliopsida</taxon>
        <taxon>Poales</taxon>
        <taxon>Poaceae</taxon>
        <taxon>BOP clade</taxon>
        <taxon>Pooideae</taxon>
        <taxon>Stipodae</taxon>
        <taxon>Brachypodieae</taxon>
        <taxon>Brachypodium</taxon>
    </lineage>
</organism>
<name>I1IKB3_BRADI</name>
<dbReference type="Proteomes" id="UP000008810">
    <property type="component" value="Chromosome 4"/>
</dbReference>
<gene>
    <name evidence="3" type="primary">LOC104584938</name>
    <name evidence="2" type="ORF">BRADI_4g13500v3</name>
</gene>
<reference evidence="2" key="2">
    <citation type="submission" date="2017-06" db="EMBL/GenBank/DDBJ databases">
        <title>WGS assembly of Brachypodium distachyon.</title>
        <authorList>
            <consortium name="The International Brachypodium Initiative"/>
            <person name="Lucas S."/>
            <person name="Harmon-Smith M."/>
            <person name="Lail K."/>
            <person name="Tice H."/>
            <person name="Grimwood J."/>
            <person name="Bruce D."/>
            <person name="Barry K."/>
            <person name="Shu S."/>
            <person name="Lindquist E."/>
            <person name="Wang M."/>
            <person name="Pitluck S."/>
            <person name="Vogel J.P."/>
            <person name="Garvin D.F."/>
            <person name="Mockler T.C."/>
            <person name="Schmutz J."/>
            <person name="Rokhsar D."/>
            <person name="Bevan M.W."/>
        </authorList>
    </citation>
    <scope>NUCLEOTIDE SEQUENCE</scope>
    <source>
        <strain evidence="2">Bd21</strain>
    </source>
</reference>
<dbReference type="RefSeq" id="XP_010239074.1">
    <property type="nucleotide sequence ID" value="XM_010240772.1"/>
</dbReference>
<dbReference type="EMBL" id="CM000883">
    <property type="protein sequence ID" value="KQJ87777.1"/>
    <property type="molecule type" value="Genomic_DNA"/>
</dbReference>
<dbReference type="InterPro" id="IPR002083">
    <property type="entry name" value="MATH/TRAF_dom"/>
</dbReference>
<dbReference type="eggNOG" id="KOG1987">
    <property type="taxonomic scope" value="Eukaryota"/>
</dbReference>
<feature type="domain" description="MATH" evidence="1">
    <location>
        <begin position="26"/>
        <end position="161"/>
    </location>
</feature>
<dbReference type="PROSITE" id="PS50144">
    <property type="entry name" value="MATH"/>
    <property type="match status" value="1"/>
</dbReference>
<dbReference type="InterPro" id="IPR045005">
    <property type="entry name" value="BPM1-6"/>
</dbReference>